<keyword evidence="1" id="KW-0238">DNA-binding</keyword>
<evidence type="ECO:0000313" key="2">
    <source>
        <dbReference type="EMBL" id="MDE4908685.1"/>
    </source>
</evidence>
<dbReference type="GO" id="GO:0003677">
    <property type="term" value="F:DNA binding"/>
    <property type="evidence" value="ECO:0007669"/>
    <property type="project" value="UniProtKB-KW"/>
</dbReference>
<gene>
    <name evidence="2" type="ORF">L0665_08715</name>
</gene>
<evidence type="ECO:0008006" key="4">
    <source>
        <dbReference type="Google" id="ProtNLM"/>
    </source>
</evidence>
<dbReference type="Gene3D" id="2.40.50.140">
    <property type="entry name" value="Nucleic acid-binding proteins"/>
    <property type="match status" value="4"/>
</dbReference>
<dbReference type="GO" id="GO:0000724">
    <property type="term" value="P:double-strand break repair via homologous recombination"/>
    <property type="evidence" value="ECO:0007669"/>
    <property type="project" value="TreeGrafter"/>
</dbReference>
<dbReference type="EMBL" id="JAKELO010000002">
    <property type="protein sequence ID" value="MDE4908685.1"/>
    <property type="molecule type" value="Genomic_DNA"/>
</dbReference>
<accession>A0A9Q4KVV2</accession>
<dbReference type="InterPro" id="IPR012340">
    <property type="entry name" value="NA-bd_OB-fold"/>
</dbReference>
<reference evidence="2" key="1">
    <citation type="submission" date="2022-01" db="EMBL/GenBank/DDBJ databases">
        <title>Draft genome of Methanogenium marinum DSM 15558.</title>
        <authorList>
            <person name="Chen S.-C."/>
            <person name="You Y.-T."/>
        </authorList>
    </citation>
    <scope>NUCLEOTIDE SEQUENCE</scope>
    <source>
        <strain evidence="2">DSM 15558</strain>
    </source>
</reference>
<dbReference type="RefSeq" id="WP_274925304.1">
    <property type="nucleotide sequence ID" value="NZ_JAKELO010000002.1"/>
</dbReference>
<dbReference type="SUPFAM" id="SSF50249">
    <property type="entry name" value="Nucleic acid-binding proteins"/>
    <property type="match status" value="5"/>
</dbReference>
<dbReference type="CDD" id="cd04491">
    <property type="entry name" value="SoSSB_OBF"/>
    <property type="match status" value="3"/>
</dbReference>
<evidence type="ECO:0000256" key="1">
    <source>
        <dbReference type="ARBA" id="ARBA00023125"/>
    </source>
</evidence>
<name>A0A9Q4KVV2_9EURY</name>
<keyword evidence="3" id="KW-1185">Reference proteome</keyword>
<organism evidence="2 3">
    <name type="scientific">Methanogenium marinum</name>
    <dbReference type="NCBI Taxonomy" id="348610"/>
    <lineage>
        <taxon>Archaea</taxon>
        <taxon>Methanobacteriati</taxon>
        <taxon>Methanobacteriota</taxon>
        <taxon>Stenosarchaea group</taxon>
        <taxon>Methanomicrobia</taxon>
        <taxon>Methanomicrobiales</taxon>
        <taxon>Methanomicrobiaceae</taxon>
        <taxon>Methanogenium</taxon>
    </lineage>
</organism>
<proteinExistence type="predicted"/>
<dbReference type="AlphaFoldDB" id="A0A9Q4KVV2"/>
<dbReference type="InterPro" id="IPR051231">
    <property type="entry name" value="SOSS-B"/>
</dbReference>
<comment type="caution">
    <text evidence="2">The sequence shown here is derived from an EMBL/GenBank/DDBJ whole genome shotgun (WGS) entry which is preliminary data.</text>
</comment>
<dbReference type="PANTHER" id="PTHR13356:SF8">
    <property type="entry name" value="REPLICATION PROTEIN A"/>
    <property type="match status" value="1"/>
</dbReference>
<protein>
    <recommendedName>
        <fullName evidence="4">Nucleic acid binding OB-fold tRNA/helicase-type</fullName>
    </recommendedName>
</protein>
<evidence type="ECO:0000313" key="3">
    <source>
        <dbReference type="Proteomes" id="UP001143747"/>
    </source>
</evidence>
<dbReference type="PANTHER" id="PTHR13356">
    <property type="entry name" value="OB FOLD NUCLEIC ACID BINDING PROTEIN-RELATED"/>
    <property type="match status" value="1"/>
</dbReference>
<dbReference type="Proteomes" id="UP001143747">
    <property type="component" value="Unassembled WGS sequence"/>
</dbReference>
<dbReference type="GO" id="GO:0010212">
    <property type="term" value="P:response to ionizing radiation"/>
    <property type="evidence" value="ECO:0007669"/>
    <property type="project" value="TreeGrafter"/>
</dbReference>
<sequence>MDSITKTAERISKTIEERGGKPETEKIEAKLRLLINEFLIPEEDAERQVTNEVMREQQITVQREAEEKKQIAELQPNDWATIEGKVVMVSAGGNSSIAQRGIIADESGAVEFVIWDKAQLTPLEENAWYRIESCVADTFRDNLNVKLHSGTKIVPVPGMSRIVSQDWHPIAEKMAASSGDSSELRTIASLNPDEWVTIEGKVTKTSEGGNPKISQRGIIADATDAIEFVIWSKSELPPLEEGNWYRIESAVADSYKEKMSLKLHSGTKITPISDTDKSISPAADEMAVTLKTGSDSTDEVSEIASAKPDDWVTIEGKIVALQPSPSPSIAQKGIIADGSGAIEFVVWEKAGAEPLEEHKWYKIERATISEFRSAPSMNVHSGTTITPITEDRSLMPVIAPLADLTPGVACVRVKMLTNWEVRSDRMLQSGLVGDETDRMKFVIWKNRDESADETTLEEDKVYSIYYAGVEEYNERYSLNLSGATILEEEGEDIEIGSDGRDETITGAVVHMSAGSGLIKRCRVEGCNRALSRQNFCSVHEMQQEFRYDLRITGVVDDGITAKNIIMQRDAVEKVTGLTLEKAVEIAENSPLGPDDVFMQFQDRLMGRYITCSGPDIDGTLLVRDAESVNLVTYDQGEHVLLINRAEGQKGGEF</sequence>